<sequence length="777" mass="87962">MKTSYLKKVLFNLFLLCCTSSMIGQTITGKVIDTESSEPLAFANVILLNSVDSTFIAGSITDDNGSFSLKASNATENYLIRVQYVGYEALTLRVGSANLGILSLSPSQTTLKEVQITASAKTFRMENGGISADIQNSRLKDMGSLSDVLGQLPFILKDQDNYTVFGKGTPVFYINNRLVRNNIEIQKISSKDIKNVTIITSPGTEYDSSVNAVIKIETIRPVGEGISGDIFTYNRYNSKLSTLNNVSLNYRKENLDIFGSFGYADMSFPKDRIITNSILTNSSVTNIGTQSKEKDSFRHIIPQIGFNYMIDKNHSFGGKYEYYNQLNLSGKHNQYIEVLKNNLKENELHSDKCYDGSSKSHYVNVYYTGILSKWLSMKVDIDYKTASNENGTDINNLLENGTIEKVATSNTASSDLYAAKIVLTTPIWDGNLVYGAEISHTKNRQDSYVIENEGAPGIIPSSNDVNQNLIAGFLSFEKSFGQLSGDIGLRFENISSEYIQNGNKIQEQSKDYQNLFPSIRLSYKHDKFQTELSYRYTIRRPSYSDLRSGIVYLAPYSYFSGNPLLQPTYQQSLTFTLMWQKFTFMTVYSHYKDRFFEMIPQLYLENSILLKPVNFDKSQQLSISLNYSSTVGIWNPNIEIGMEKGFIKFGTPSLTYNEPIFKASLRNNLKIKEWQVGCDIHGRTRGNRGLEYLEKSSWNTNIYISKSFLKGNLSVNVTANDIFNTIDDKMSIANNNVNVYYDNSMYRRNVQLTVTYRFNTSKNRYKGNRASNELDRL</sequence>
<dbReference type="EMBL" id="FQUC01000003">
    <property type="protein sequence ID" value="SHF05428.1"/>
    <property type="molecule type" value="Genomic_DNA"/>
</dbReference>
<dbReference type="SUPFAM" id="SSF49464">
    <property type="entry name" value="Carboxypeptidase regulatory domain-like"/>
    <property type="match status" value="1"/>
</dbReference>
<proteinExistence type="predicted"/>
<dbReference type="AlphaFoldDB" id="A0A1M4YII6"/>
<name>A0A1M4YII6_9BACT</name>
<evidence type="ECO:0000313" key="3">
    <source>
        <dbReference type="EMBL" id="SHF05428.1"/>
    </source>
</evidence>
<feature type="domain" description="Outer membrane protein beta-barrel" evidence="2">
    <location>
        <begin position="377"/>
        <end position="756"/>
    </location>
</feature>
<keyword evidence="3" id="KW-0675">Receptor</keyword>
<feature type="signal peptide" evidence="1">
    <location>
        <begin position="1"/>
        <end position="23"/>
    </location>
</feature>
<keyword evidence="1" id="KW-0732">Signal</keyword>
<dbReference type="Proteomes" id="UP000184480">
    <property type="component" value="Unassembled WGS sequence"/>
</dbReference>
<dbReference type="RefSeq" id="WP_062177542.1">
    <property type="nucleotide sequence ID" value="NZ_BBXL01000003.1"/>
</dbReference>
<feature type="chain" id="PRO_5009908451" evidence="1">
    <location>
        <begin position="24"/>
        <end position="777"/>
    </location>
</feature>
<evidence type="ECO:0000313" key="4">
    <source>
        <dbReference type="Proteomes" id="UP000184480"/>
    </source>
</evidence>
<dbReference type="OrthoDB" id="905020at2"/>
<accession>A0A1M4YII6</accession>
<evidence type="ECO:0000259" key="2">
    <source>
        <dbReference type="Pfam" id="PF14905"/>
    </source>
</evidence>
<dbReference type="Gene3D" id="2.60.40.1120">
    <property type="entry name" value="Carboxypeptidase-like, regulatory domain"/>
    <property type="match status" value="1"/>
</dbReference>
<organism evidence="3 4">
    <name type="scientific">Dysgonomonas macrotermitis</name>
    <dbReference type="NCBI Taxonomy" id="1346286"/>
    <lineage>
        <taxon>Bacteria</taxon>
        <taxon>Pseudomonadati</taxon>
        <taxon>Bacteroidota</taxon>
        <taxon>Bacteroidia</taxon>
        <taxon>Bacteroidales</taxon>
        <taxon>Dysgonomonadaceae</taxon>
        <taxon>Dysgonomonas</taxon>
    </lineage>
</organism>
<keyword evidence="4" id="KW-1185">Reference proteome</keyword>
<evidence type="ECO:0000256" key="1">
    <source>
        <dbReference type="SAM" id="SignalP"/>
    </source>
</evidence>
<dbReference type="InterPro" id="IPR041700">
    <property type="entry name" value="OMP_b-brl_3"/>
</dbReference>
<reference evidence="4" key="1">
    <citation type="submission" date="2016-11" db="EMBL/GenBank/DDBJ databases">
        <authorList>
            <person name="Varghese N."/>
            <person name="Submissions S."/>
        </authorList>
    </citation>
    <scope>NUCLEOTIDE SEQUENCE [LARGE SCALE GENOMIC DNA]</scope>
    <source>
        <strain evidence="4">DSM 27370</strain>
    </source>
</reference>
<dbReference type="InterPro" id="IPR008969">
    <property type="entry name" value="CarboxyPept-like_regulatory"/>
</dbReference>
<dbReference type="Pfam" id="PF14905">
    <property type="entry name" value="OMP_b-brl_3"/>
    <property type="match status" value="1"/>
</dbReference>
<protein>
    <submittedName>
        <fullName evidence="3">Outer membrane receptor proteins, mostly Fe transport</fullName>
    </submittedName>
</protein>
<gene>
    <name evidence="3" type="ORF">SAMN05444362_103179</name>
</gene>
<dbReference type="SUPFAM" id="SSF56935">
    <property type="entry name" value="Porins"/>
    <property type="match status" value="1"/>
</dbReference>
<dbReference type="STRING" id="1346286.SAMN05444362_103179"/>
<dbReference type="Pfam" id="PF13715">
    <property type="entry name" value="CarbopepD_reg_2"/>
    <property type="match status" value="1"/>
</dbReference>